<reference evidence="2 3" key="1">
    <citation type="journal article" date="2019" name="Sci. Rep.">
        <title>Orb-weaving spider Araneus ventricosus genome elucidates the spidroin gene catalogue.</title>
        <authorList>
            <person name="Kono N."/>
            <person name="Nakamura H."/>
            <person name="Ohtoshi R."/>
            <person name="Moran D.A.P."/>
            <person name="Shinohara A."/>
            <person name="Yoshida Y."/>
            <person name="Fujiwara M."/>
            <person name="Mori M."/>
            <person name="Tomita M."/>
            <person name="Arakawa K."/>
        </authorList>
    </citation>
    <scope>NUCLEOTIDE SEQUENCE [LARGE SCALE GENOMIC DNA]</scope>
</reference>
<comment type="caution">
    <text evidence="2">The sequence shown here is derived from an EMBL/GenBank/DDBJ whole genome shotgun (WGS) entry which is preliminary data.</text>
</comment>
<dbReference type="AlphaFoldDB" id="A0A4Y2BFP6"/>
<evidence type="ECO:0000256" key="1">
    <source>
        <dbReference type="SAM" id="MobiDB-lite"/>
    </source>
</evidence>
<protein>
    <submittedName>
        <fullName evidence="2">Uncharacterized protein</fullName>
    </submittedName>
</protein>
<sequence>MTRTAPGLEPPSPNFRTTPGGRLTTTYDLASNRPIHGGSSMESGLEPGTSGPKAEALPLGHRGRSASEFEDMKKILIEHCYKMWTSILQYRNLNYYLERGLLCRREVFYQWKDY</sequence>
<evidence type="ECO:0000313" key="3">
    <source>
        <dbReference type="Proteomes" id="UP000499080"/>
    </source>
</evidence>
<gene>
    <name evidence="2" type="ORF">AVEN_27981_2</name>
</gene>
<dbReference type="Proteomes" id="UP000499080">
    <property type="component" value="Unassembled WGS sequence"/>
</dbReference>
<accession>A0A4Y2BFP6</accession>
<evidence type="ECO:0000313" key="2">
    <source>
        <dbReference type="EMBL" id="GBL90868.1"/>
    </source>
</evidence>
<dbReference type="EMBL" id="BGPR01000075">
    <property type="protein sequence ID" value="GBL90868.1"/>
    <property type="molecule type" value="Genomic_DNA"/>
</dbReference>
<keyword evidence="3" id="KW-1185">Reference proteome</keyword>
<feature type="region of interest" description="Disordered" evidence="1">
    <location>
        <begin position="1"/>
        <end position="63"/>
    </location>
</feature>
<organism evidence="2 3">
    <name type="scientific">Araneus ventricosus</name>
    <name type="common">Orbweaver spider</name>
    <name type="synonym">Epeira ventricosa</name>
    <dbReference type="NCBI Taxonomy" id="182803"/>
    <lineage>
        <taxon>Eukaryota</taxon>
        <taxon>Metazoa</taxon>
        <taxon>Ecdysozoa</taxon>
        <taxon>Arthropoda</taxon>
        <taxon>Chelicerata</taxon>
        <taxon>Arachnida</taxon>
        <taxon>Araneae</taxon>
        <taxon>Araneomorphae</taxon>
        <taxon>Entelegynae</taxon>
        <taxon>Araneoidea</taxon>
        <taxon>Araneidae</taxon>
        <taxon>Araneus</taxon>
    </lineage>
</organism>
<dbReference type="OrthoDB" id="5985073at2759"/>
<proteinExistence type="predicted"/>
<name>A0A4Y2BFP6_ARAVE</name>